<dbReference type="PANTHER" id="PTHR45632:SF24">
    <property type="entry name" value="GALACTOSE OXIDASE"/>
    <property type="match status" value="1"/>
</dbReference>
<accession>A0A1J6HF71</accession>
<sequence>MKILSRYVSGASLALALACVTPSLADDIALQWKELPSIPANARAWNDAIPVKEKYWRQIGLAGPITGVHGDYLLVGGGANFPEPGKMPNEANRLGKVYWNELFVLDLNRRSWSKKEFQLPSAIGYAATVSLPDGVLVVGGEGFSTGPDGAKLAKVEKSSAVFLMRYDPDSDEVAFKDYPALPVPSSYGAAALVGDTVYYQTGKDVYTLDLGSPDAGWKPLPAFPGEARDTALAAAVGGKFIVASGRNKQDGVWHIHDDAYAFDPANKSWEKLPDMPFPAMAGEAFGVNDRYMVIVGGDKDVDRWNVLSGLETERVKHESGTPEWEKANTALTFLADHHFGFNTEVLAYDIKTSKWEQIGSFPGAAPVTTQPVTWKGKLLLPSGEIRPGIRTPKIWMGNVTD</sequence>
<gene>
    <name evidence="2" type="ORF">BLA27_20235</name>
</gene>
<reference evidence="2 3" key="1">
    <citation type="submission" date="2016-10" db="EMBL/GenBank/DDBJ databases">
        <title>The Draft Genome Sequence of the Potato Rhizosphere Bacteria Ochrobactrum sp. IPA7.2.</title>
        <authorList>
            <person name="Gogoleva N.E."/>
            <person name="Khlopko Y.A."/>
            <person name="Burygin G.L."/>
            <person name="Plotnikov A.O."/>
        </authorList>
    </citation>
    <scope>NUCLEOTIDE SEQUENCE [LARGE SCALE GENOMIC DNA]</scope>
    <source>
        <strain evidence="2 3">IPA7.2</strain>
    </source>
</reference>
<proteinExistence type="predicted"/>
<dbReference type="PROSITE" id="PS51257">
    <property type="entry name" value="PROKAR_LIPOPROTEIN"/>
    <property type="match status" value="1"/>
</dbReference>
<organism evidence="2 3">
    <name type="scientific">Brucella cytisi</name>
    <dbReference type="NCBI Taxonomy" id="407152"/>
    <lineage>
        <taxon>Bacteria</taxon>
        <taxon>Pseudomonadati</taxon>
        <taxon>Pseudomonadota</taxon>
        <taxon>Alphaproteobacteria</taxon>
        <taxon>Hyphomicrobiales</taxon>
        <taxon>Brucellaceae</taxon>
        <taxon>Brucella/Ochrobactrum group</taxon>
        <taxon>Brucella</taxon>
    </lineage>
</organism>
<name>A0A1J6HF71_9HYPH</name>
<protein>
    <recommendedName>
        <fullName evidence="4">Galactose oxidase</fullName>
    </recommendedName>
</protein>
<evidence type="ECO:0008006" key="4">
    <source>
        <dbReference type="Google" id="ProtNLM"/>
    </source>
</evidence>
<dbReference type="InterPro" id="IPR015915">
    <property type="entry name" value="Kelch-typ_b-propeller"/>
</dbReference>
<feature type="signal peptide" evidence="1">
    <location>
        <begin position="1"/>
        <end position="25"/>
    </location>
</feature>
<dbReference type="SUPFAM" id="SSF117281">
    <property type="entry name" value="Kelch motif"/>
    <property type="match status" value="2"/>
</dbReference>
<dbReference type="InterPro" id="IPR056734">
    <property type="entry name" value="NANM"/>
</dbReference>
<dbReference type="Pfam" id="PF24996">
    <property type="entry name" value="NANM"/>
    <property type="match status" value="2"/>
</dbReference>
<dbReference type="AlphaFoldDB" id="A0A1J6HF71"/>
<dbReference type="Proteomes" id="UP000182985">
    <property type="component" value="Unassembled WGS sequence"/>
</dbReference>
<dbReference type="EMBL" id="MOEC01000025">
    <property type="protein sequence ID" value="OIS91629.1"/>
    <property type="molecule type" value="Genomic_DNA"/>
</dbReference>
<dbReference type="OrthoDB" id="198899at2"/>
<evidence type="ECO:0000313" key="3">
    <source>
        <dbReference type="Proteomes" id="UP000182985"/>
    </source>
</evidence>
<keyword evidence="1" id="KW-0732">Signal</keyword>
<evidence type="ECO:0000313" key="2">
    <source>
        <dbReference type="EMBL" id="OIS91629.1"/>
    </source>
</evidence>
<dbReference type="Gene3D" id="2.120.10.80">
    <property type="entry name" value="Kelch-type beta propeller"/>
    <property type="match status" value="2"/>
</dbReference>
<dbReference type="RefSeq" id="WP_071633286.1">
    <property type="nucleotide sequence ID" value="NZ_MOEC01000025.1"/>
</dbReference>
<evidence type="ECO:0000256" key="1">
    <source>
        <dbReference type="SAM" id="SignalP"/>
    </source>
</evidence>
<dbReference type="PANTHER" id="PTHR45632">
    <property type="entry name" value="LD33804P"/>
    <property type="match status" value="1"/>
</dbReference>
<feature type="chain" id="PRO_5009638957" description="Galactose oxidase" evidence="1">
    <location>
        <begin position="26"/>
        <end position="401"/>
    </location>
</feature>
<comment type="caution">
    <text evidence="2">The sequence shown here is derived from an EMBL/GenBank/DDBJ whole genome shotgun (WGS) entry which is preliminary data.</text>
</comment>
<keyword evidence="3" id="KW-1185">Reference proteome</keyword>